<organism evidence="5 6">
    <name type="scientific">Collybia nuda</name>
    <dbReference type="NCBI Taxonomy" id="64659"/>
    <lineage>
        <taxon>Eukaryota</taxon>
        <taxon>Fungi</taxon>
        <taxon>Dikarya</taxon>
        <taxon>Basidiomycota</taxon>
        <taxon>Agaricomycotina</taxon>
        <taxon>Agaricomycetes</taxon>
        <taxon>Agaricomycetidae</taxon>
        <taxon>Agaricales</taxon>
        <taxon>Tricholomatineae</taxon>
        <taxon>Clitocybaceae</taxon>
        <taxon>Collybia</taxon>
    </lineage>
</organism>
<dbReference type="PROSITE" id="PS00463">
    <property type="entry name" value="ZN2_CY6_FUNGAL_1"/>
    <property type="match status" value="1"/>
</dbReference>
<keyword evidence="2" id="KW-0539">Nucleus</keyword>
<feature type="compositionally biased region" description="Low complexity" evidence="3">
    <location>
        <begin position="127"/>
        <end position="148"/>
    </location>
</feature>
<feature type="compositionally biased region" description="Polar residues" evidence="3">
    <location>
        <begin position="340"/>
        <end position="362"/>
    </location>
</feature>
<dbReference type="PANTHER" id="PTHR31001:SF81">
    <property type="entry name" value="ZN(II)2CYS6 TRANSCRIPTION FACTOR"/>
    <property type="match status" value="1"/>
</dbReference>
<dbReference type="GO" id="GO:0000981">
    <property type="term" value="F:DNA-binding transcription factor activity, RNA polymerase II-specific"/>
    <property type="evidence" value="ECO:0007669"/>
    <property type="project" value="InterPro"/>
</dbReference>
<feature type="compositionally biased region" description="Low complexity" evidence="3">
    <location>
        <begin position="178"/>
        <end position="199"/>
    </location>
</feature>
<feature type="region of interest" description="Disordered" evidence="3">
    <location>
        <begin position="326"/>
        <end position="384"/>
    </location>
</feature>
<dbReference type="InterPro" id="IPR001138">
    <property type="entry name" value="Zn2Cys6_DnaBD"/>
</dbReference>
<evidence type="ECO:0000259" key="4">
    <source>
        <dbReference type="PROSITE" id="PS50048"/>
    </source>
</evidence>
<dbReference type="InterPro" id="IPR036864">
    <property type="entry name" value="Zn2-C6_fun-type_DNA-bd_sf"/>
</dbReference>
<evidence type="ECO:0000256" key="1">
    <source>
        <dbReference type="ARBA" id="ARBA00004123"/>
    </source>
</evidence>
<evidence type="ECO:0000313" key="6">
    <source>
        <dbReference type="Proteomes" id="UP000807353"/>
    </source>
</evidence>
<dbReference type="SMART" id="SM00066">
    <property type="entry name" value="GAL4"/>
    <property type="match status" value="1"/>
</dbReference>
<protein>
    <recommendedName>
        <fullName evidence="4">Zn(2)-C6 fungal-type domain-containing protein</fullName>
    </recommendedName>
</protein>
<dbReference type="CDD" id="cd00067">
    <property type="entry name" value="GAL4"/>
    <property type="match status" value="1"/>
</dbReference>
<comment type="caution">
    <text evidence="5">The sequence shown here is derived from an EMBL/GenBank/DDBJ whole genome shotgun (WGS) entry which is preliminary data.</text>
</comment>
<keyword evidence="6" id="KW-1185">Reference proteome</keyword>
<dbReference type="GO" id="GO:0005634">
    <property type="term" value="C:nucleus"/>
    <property type="evidence" value="ECO:0007669"/>
    <property type="project" value="UniProtKB-SubCell"/>
</dbReference>
<feature type="compositionally biased region" description="Polar residues" evidence="3">
    <location>
        <begin position="158"/>
        <end position="168"/>
    </location>
</feature>
<dbReference type="GO" id="GO:0008270">
    <property type="term" value="F:zinc ion binding"/>
    <property type="evidence" value="ECO:0007669"/>
    <property type="project" value="InterPro"/>
</dbReference>
<evidence type="ECO:0000256" key="2">
    <source>
        <dbReference type="ARBA" id="ARBA00023242"/>
    </source>
</evidence>
<name>A0A9P6CGH5_9AGAR</name>
<feature type="region of interest" description="Disordered" evidence="3">
    <location>
        <begin position="99"/>
        <end position="205"/>
    </location>
</feature>
<dbReference type="EMBL" id="MU150250">
    <property type="protein sequence ID" value="KAF9465067.1"/>
    <property type="molecule type" value="Genomic_DNA"/>
</dbReference>
<dbReference type="Gene3D" id="4.10.240.10">
    <property type="entry name" value="Zn(2)-C6 fungal-type DNA-binding domain"/>
    <property type="match status" value="1"/>
</dbReference>
<dbReference type="SUPFAM" id="SSF57701">
    <property type="entry name" value="Zn2/Cys6 DNA-binding domain"/>
    <property type="match status" value="1"/>
</dbReference>
<dbReference type="PANTHER" id="PTHR31001">
    <property type="entry name" value="UNCHARACTERIZED TRANSCRIPTIONAL REGULATORY PROTEIN"/>
    <property type="match status" value="1"/>
</dbReference>
<dbReference type="InterPro" id="IPR050613">
    <property type="entry name" value="Sec_Metabolite_Reg"/>
</dbReference>
<sequence>MSTETNTRKKRNSSANPPTEGDHRKRRRNRTTQSCLNCHTSKRMCDRKRPACARCTQLGLTGLCVYEVDDPNQRPESQDESARLLKRVAELEGVIRELKNKPHPRWSQSTVQNPGKEFNKWHSRSQVTADSDTADQSDASSPPSSVVSLDKGDPLYNSHPSTRSSSVVNVYPPILTGSRPSSSHSPYYSSSPQSTPSPSIMTPTEEYPQPQVVVASQPDLSQDYDLASAFLGYAGLAGSDDGNFGLLRLNQADEACFIKQHGGHCGCLLEPASYNVVLELSIRLRKAADILARSTSHHIGSNCPLNQRISDLDSFATNALGNIISPPDELASTERPRPISQPSHFYNSRTSPKNKTSTSSLRSWDMMPASCDDSFMTWEPPRRS</sequence>
<feature type="region of interest" description="Disordered" evidence="3">
    <location>
        <begin position="1"/>
        <end position="32"/>
    </location>
</feature>
<evidence type="ECO:0000256" key="3">
    <source>
        <dbReference type="SAM" id="MobiDB-lite"/>
    </source>
</evidence>
<dbReference type="AlphaFoldDB" id="A0A9P6CGH5"/>
<dbReference type="OrthoDB" id="2269373at2759"/>
<reference evidence="5" key="1">
    <citation type="submission" date="2020-11" db="EMBL/GenBank/DDBJ databases">
        <authorList>
            <consortium name="DOE Joint Genome Institute"/>
            <person name="Ahrendt S."/>
            <person name="Riley R."/>
            <person name="Andreopoulos W."/>
            <person name="Labutti K."/>
            <person name="Pangilinan J."/>
            <person name="Ruiz-Duenas F.J."/>
            <person name="Barrasa J.M."/>
            <person name="Sanchez-Garcia M."/>
            <person name="Camarero S."/>
            <person name="Miyauchi S."/>
            <person name="Serrano A."/>
            <person name="Linde D."/>
            <person name="Babiker R."/>
            <person name="Drula E."/>
            <person name="Ayuso-Fernandez I."/>
            <person name="Pacheco R."/>
            <person name="Padilla G."/>
            <person name="Ferreira P."/>
            <person name="Barriuso J."/>
            <person name="Kellner H."/>
            <person name="Castanera R."/>
            <person name="Alfaro M."/>
            <person name="Ramirez L."/>
            <person name="Pisabarro A.G."/>
            <person name="Kuo A."/>
            <person name="Tritt A."/>
            <person name="Lipzen A."/>
            <person name="He G."/>
            <person name="Yan M."/>
            <person name="Ng V."/>
            <person name="Cullen D."/>
            <person name="Martin F."/>
            <person name="Rosso M.-N."/>
            <person name="Henrissat B."/>
            <person name="Hibbett D."/>
            <person name="Martinez A.T."/>
            <person name="Grigoriev I.V."/>
        </authorList>
    </citation>
    <scope>NUCLEOTIDE SEQUENCE</scope>
    <source>
        <strain evidence="5">CBS 247.69</strain>
    </source>
</reference>
<feature type="domain" description="Zn(2)-C6 fungal-type" evidence="4">
    <location>
        <begin position="34"/>
        <end position="66"/>
    </location>
</feature>
<dbReference type="Pfam" id="PF00172">
    <property type="entry name" value="Zn_clus"/>
    <property type="match status" value="1"/>
</dbReference>
<comment type="subcellular location">
    <subcellularLocation>
        <location evidence="1">Nucleus</location>
    </subcellularLocation>
</comment>
<proteinExistence type="predicted"/>
<dbReference type="PROSITE" id="PS50048">
    <property type="entry name" value="ZN2_CY6_FUNGAL_2"/>
    <property type="match status" value="1"/>
</dbReference>
<dbReference type="Proteomes" id="UP000807353">
    <property type="component" value="Unassembled WGS sequence"/>
</dbReference>
<evidence type="ECO:0000313" key="5">
    <source>
        <dbReference type="EMBL" id="KAF9465067.1"/>
    </source>
</evidence>
<gene>
    <name evidence="5" type="ORF">BDZ94DRAFT_1351055</name>
</gene>
<accession>A0A9P6CGH5</accession>